<comment type="caution">
    <text evidence="1">The sequence shown here is derived from an EMBL/GenBank/DDBJ whole genome shotgun (WGS) entry which is preliminary data.</text>
</comment>
<sequence>MYELNHLAKKDRKMKLNTNNVSWVFVFIFSSEGSIMNKWI</sequence>
<evidence type="ECO:0000313" key="1">
    <source>
        <dbReference type="EMBL" id="RSJ69284.1"/>
    </source>
</evidence>
<dbReference type="AlphaFoldDB" id="A0A428G2Z7"/>
<reference evidence="1 2" key="1">
    <citation type="submission" date="2018-11" db="EMBL/GenBank/DDBJ databases">
        <title>Species Designations Belie Phenotypic and Genotypic Heterogeneity in Oral Streptococci.</title>
        <authorList>
            <person name="Velsko I."/>
        </authorList>
    </citation>
    <scope>NUCLEOTIDE SEQUENCE [LARGE SCALE GENOMIC DNA]</scope>
    <source>
        <strain evidence="1 2">BCA2</strain>
    </source>
</reference>
<proteinExistence type="predicted"/>
<organism evidence="1 2">
    <name type="scientific">Streptococcus oralis subsp. dentisani</name>
    <dbReference type="NCBI Taxonomy" id="1458253"/>
    <lineage>
        <taxon>Bacteria</taxon>
        <taxon>Bacillati</taxon>
        <taxon>Bacillota</taxon>
        <taxon>Bacilli</taxon>
        <taxon>Lactobacillales</taxon>
        <taxon>Streptococcaceae</taxon>
        <taxon>Streptococcus</taxon>
    </lineage>
</organism>
<dbReference type="Proteomes" id="UP000278274">
    <property type="component" value="Unassembled WGS sequence"/>
</dbReference>
<gene>
    <name evidence="1" type="ORF">D8805_04335</name>
</gene>
<evidence type="ECO:0000313" key="2">
    <source>
        <dbReference type="Proteomes" id="UP000278274"/>
    </source>
</evidence>
<dbReference type="EMBL" id="RJPH01000004">
    <property type="protein sequence ID" value="RSJ69284.1"/>
    <property type="molecule type" value="Genomic_DNA"/>
</dbReference>
<accession>A0A428G2Z7</accession>
<name>A0A428G2Z7_STROR</name>
<protein>
    <submittedName>
        <fullName evidence="1">Uncharacterized protein</fullName>
    </submittedName>
</protein>